<feature type="non-terminal residue" evidence="2">
    <location>
        <position position="1"/>
    </location>
</feature>
<feature type="region of interest" description="Disordered" evidence="1">
    <location>
        <begin position="1"/>
        <end position="105"/>
    </location>
</feature>
<dbReference type="GO" id="GO:0047789">
    <property type="term" value="F:creatininase activity"/>
    <property type="evidence" value="ECO:0007669"/>
    <property type="project" value="UniProtKB-EC"/>
</dbReference>
<feature type="compositionally biased region" description="Low complexity" evidence="1">
    <location>
        <begin position="56"/>
        <end position="70"/>
    </location>
</feature>
<feature type="compositionally biased region" description="Low complexity" evidence="1">
    <location>
        <begin position="86"/>
        <end position="99"/>
    </location>
</feature>
<organism evidence="2">
    <name type="scientific">uncultured Gemmatimonadota bacterium</name>
    <dbReference type="NCBI Taxonomy" id="203437"/>
    <lineage>
        <taxon>Bacteria</taxon>
        <taxon>Pseudomonadati</taxon>
        <taxon>Gemmatimonadota</taxon>
        <taxon>environmental samples</taxon>
    </lineage>
</organism>
<gene>
    <name evidence="2" type="ORF">AVDCRST_MAG68-3877</name>
</gene>
<reference evidence="2" key="1">
    <citation type="submission" date="2020-02" db="EMBL/GenBank/DDBJ databases">
        <authorList>
            <person name="Meier V. D."/>
        </authorList>
    </citation>
    <scope>NUCLEOTIDE SEQUENCE</scope>
    <source>
        <strain evidence="2">AVDCRST_MAG68</strain>
    </source>
</reference>
<feature type="compositionally biased region" description="Basic residues" evidence="1">
    <location>
        <begin position="21"/>
        <end position="38"/>
    </location>
</feature>
<dbReference type="AlphaFoldDB" id="A0A6J4MB30"/>
<evidence type="ECO:0000256" key="1">
    <source>
        <dbReference type="SAM" id="MobiDB-lite"/>
    </source>
</evidence>
<feature type="compositionally biased region" description="Low complexity" evidence="1">
    <location>
        <begin position="193"/>
        <end position="204"/>
    </location>
</feature>
<dbReference type="EC" id="3.5.2.10" evidence="2"/>
<feature type="non-terminal residue" evidence="2">
    <location>
        <position position="248"/>
    </location>
</feature>
<sequence>DPARRPSPLRPRRPPVERGRGAHGHRAAPDRSHRRVRPVRAAPAAGGGHPRGGGARQRPGAGVRGAARARLSLRRQRAGRGGLRGHGVAARQDAAPRPQRGGGGVVGARLQRVHRHHGVAARAARGGDRHHPGRARAGPRGGCSVGGPVAIPGGGAGAGARGRSAHLHPPPPAAGAGEDGGGARFPDGRRGVPPLHARAAQAPPRRVPRLGGPAHAGHGREGACDVRTYPPEDPSQGVHRSSARRRGV</sequence>
<keyword evidence="2" id="KW-0378">Hydrolase</keyword>
<accession>A0A6J4MB30</accession>
<protein>
    <submittedName>
        <fullName evidence="2">Creatinine amidohydrolase</fullName>
        <ecNumber evidence="2">3.5.2.10</ecNumber>
    </submittedName>
</protein>
<evidence type="ECO:0000313" key="2">
    <source>
        <dbReference type="EMBL" id="CAA9354870.1"/>
    </source>
</evidence>
<proteinExistence type="predicted"/>
<dbReference type="EMBL" id="CADCTW010000184">
    <property type="protein sequence ID" value="CAA9354870.1"/>
    <property type="molecule type" value="Genomic_DNA"/>
</dbReference>
<name>A0A6J4MB30_9BACT</name>
<feature type="region of interest" description="Disordered" evidence="1">
    <location>
        <begin position="120"/>
        <end position="248"/>
    </location>
</feature>
<feature type="compositionally biased region" description="Gly residues" evidence="1">
    <location>
        <begin position="45"/>
        <end position="55"/>
    </location>
</feature>